<keyword evidence="3 5" id="KW-1133">Transmembrane helix</keyword>
<dbReference type="SMART" id="SM00327">
    <property type="entry name" value="VWA"/>
    <property type="match status" value="1"/>
</dbReference>
<accession>A0ABZ3HCG9</accession>
<reference evidence="7 8" key="1">
    <citation type="submission" date="2024-03" db="EMBL/GenBank/DDBJ databases">
        <title>Sulfurimonas sp. HSL3-1.</title>
        <authorList>
            <person name="Wang S."/>
        </authorList>
    </citation>
    <scope>NUCLEOTIDE SEQUENCE [LARGE SCALE GENOMIC DNA]</scope>
    <source>
        <strain evidence="7 8">HSL3-1</strain>
    </source>
</reference>
<dbReference type="InterPro" id="IPR036465">
    <property type="entry name" value="vWFA_dom_sf"/>
</dbReference>
<dbReference type="SUPFAM" id="SSF53300">
    <property type="entry name" value="vWA-like"/>
    <property type="match status" value="1"/>
</dbReference>
<feature type="transmembrane region" description="Helical" evidence="5">
    <location>
        <begin position="273"/>
        <end position="291"/>
    </location>
</feature>
<feature type="domain" description="VWFA" evidence="6">
    <location>
        <begin position="84"/>
        <end position="254"/>
    </location>
</feature>
<evidence type="ECO:0000259" key="6">
    <source>
        <dbReference type="PROSITE" id="PS50234"/>
    </source>
</evidence>
<dbReference type="InterPro" id="IPR002035">
    <property type="entry name" value="VWF_A"/>
</dbReference>
<dbReference type="PROSITE" id="PS50234">
    <property type="entry name" value="VWFA"/>
    <property type="match status" value="1"/>
</dbReference>
<gene>
    <name evidence="7" type="ORF">WCY31_01320</name>
</gene>
<keyword evidence="8" id="KW-1185">Reference proteome</keyword>
<dbReference type="RefSeq" id="WP_345972853.1">
    <property type="nucleotide sequence ID" value="NZ_CP147920.1"/>
</dbReference>
<sequence length="298" mass="33461">MGEWTLEYPWALGLIALFFLCEALCRAKTQQMLFPDTALLRTLSARSGWLTRGIKLLLFALLALALASPIRQNEVVVSDDKGYELSLVLDASGSMRQMDKFGIVKKIVLDFIDKREHDKLALTLFADFAYVAMPLTYDKQSLKQLLSKVDVGIAGMQRTALYEALFMSTKLFKSSDAKEKIAILLTDGIDNTSQVPLDVAIQSAVKHGIKVYVIGVGGRGDYNPEVLRKIARETGGKFYEAGSVERLKRIYDEIDTLEKSEIKADKYVKKRYYFQYPLGAALLLLVLYAAMRRRGHAL</sequence>
<dbReference type="Gene3D" id="3.40.50.410">
    <property type="entry name" value="von Willebrand factor, type A domain"/>
    <property type="match status" value="1"/>
</dbReference>
<name>A0ABZ3HCG9_9BACT</name>
<keyword evidence="1" id="KW-1003">Cell membrane</keyword>
<protein>
    <submittedName>
        <fullName evidence="7">VWA domain-containing protein</fullName>
    </submittedName>
</protein>
<dbReference type="PANTHER" id="PTHR22550">
    <property type="entry name" value="SPORE GERMINATION PROTEIN"/>
    <property type="match status" value="1"/>
</dbReference>
<evidence type="ECO:0000313" key="8">
    <source>
        <dbReference type="Proteomes" id="UP001447842"/>
    </source>
</evidence>
<keyword evidence="4 5" id="KW-0472">Membrane</keyword>
<evidence type="ECO:0000256" key="1">
    <source>
        <dbReference type="ARBA" id="ARBA00022475"/>
    </source>
</evidence>
<organism evidence="7 8">
    <name type="scientific">Sulfurimonas diazotrophicus</name>
    <dbReference type="NCBI Taxonomy" id="3131939"/>
    <lineage>
        <taxon>Bacteria</taxon>
        <taxon>Pseudomonadati</taxon>
        <taxon>Campylobacterota</taxon>
        <taxon>Epsilonproteobacteria</taxon>
        <taxon>Campylobacterales</taxon>
        <taxon>Sulfurimonadaceae</taxon>
        <taxon>Sulfurimonas</taxon>
    </lineage>
</organism>
<dbReference type="PANTHER" id="PTHR22550:SF5">
    <property type="entry name" value="LEUCINE ZIPPER PROTEIN 4"/>
    <property type="match status" value="1"/>
</dbReference>
<evidence type="ECO:0000256" key="3">
    <source>
        <dbReference type="ARBA" id="ARBA00022989"/>
    </source>
</evidence>
<proteinExistence type="predicted"/>
<evidence type="ECO:0000256" key="2">
    <source>
        <dbReference type="ARBA" id="ARBA00022692"/>
    </source>
</evidence>
<evidence type="ECO:0000256" key="5">
    <source>
        <dbReference type="SAM" id="Phobius"/>
    </source>
</evidence>
<feature type="transmembrane region" description="Helical" evidence="5">
    <location>
        <begin position="49"/>
        <end position="67"/>
    </location>
</feature>
<evidence type="ECO:0000256" key="4">
    <source>
        <dbReference type="ARBA" id="ARBA00023136"/>
    </source>
</evidence>
<dbReference type="InterPro" id="IPR050768">
    <property type="entry name" value="UPF0353/GerABKA_families"/>
</dbReference>
<dbReference type="Proteomes" id="UP001447842">
    <property type="component" value="Chromosome"/>
</dbReference>
<evidence type="ECO:0000313" key="7">
    <source>
        <dbReference type="EMBL" id="XAU15351.1"/>
    </source>
</evidence>
<dbReference type="Pfam" id="PF00092">
    <property type="entry name" value="VWA"/>
    <property type="match status" value="1"/>
</dbReference>
<keyword evidence="2 5" id="KW-0812">Transmembrane</keyword>
<dbReference type="EMBL" id="CP147920">
    <property type="protein sequence ID" value="XAU15351.1"/>
    <property type="molecule type" value="Genomic_DNA"/>
</dbReference>